<dbReference type="SUPFAM" id="SSF56281">
    <property type="entry name" value="Metallo-hydrolase/oxidoreductase"/>
    <property type="match status" value="1"/>
</dbReference>
<reference evidence="4" key="1">
    <citation type="journal article" date="2019" name="Int. J. Syst. Evol. Microbiol.">
        <title>The Global Catalogue of Microorganisms (GCM) 10K type strain sequencing project: providing services to taxonomists for standard genome sequencing and annotation.</title>
        <authorList>
            <consortium name="The Broad Institute Genomics Platform"/>
            <consortium name="The Broad Institute Genome Sequencing Center for Infectious Disease"/>
            <person name="Wu L."/>
            <person name="Ma J."/>
        </authorList>
    </citation>
    <scope>NUCLEOTIDE SEQUENCE [LARGE SCALE GENOMIC DNA]</scope>
    <source>
        <strain evidence="4">CGMCC 1.3685</strain>
    </source>
</reference>
<dbReference type="SMART" id="SM00849">
    <property type="entry name" value="Lactamase_B"/>
    <property type="match status" value="1"/>
</dbReference>
<feature type="compositionally biased region" description="Basic and acidic residues" evidence="1">
    <location>
        <begin position="205"/>
        <end position="217"/>
    </location>
</feature>
<dbReference type="GeneID" id="303304686"/>
<dbReference type="Gene3D" id="3.60.15.10">
    <property type="entry name" value="Ribonuclease Z/Hydroxyacylglutathione hydrolase-like"/>
    <property type="match status" value="1"/>
</dbReference>
<feature type="region of interest" description="Disordered" evidence="1">
    <location>
        <begin position="193"/>
        <end position="217"/>
    </location>
</feature>
<evidence type="ECO:0000313" key="3">
    <source>
        <dbReference type="EMBL" id="GGJ63686.1"/>
    </source>
</evidence>
<dbReference type="InterPro" id="IPR036866">
    <property type="entry name" value="RibonucZ/Hydroxyglut_hydro"/>
</dbReference>
<evidence type="ECO:0000259" key="2">
    <source>
        <dbReference type="SMART" id="SM00849"/>
    </source>
</evidence>
<gene>
    <name evidence="3" type="ORF">GCM10007173_23280</name>
</gene>
<dbReference type="Pfam" id="PF00753">
    <property type="entry name" value="Lactamase_B"/>
    <property type="match status" value="1"/>
</dbReference>
<keyword evidence="3" id="KW-0378">Hydrolase</keyword>
<dbReference type="InterPro" id="IPR001279">
    <property type="entry name" value="Metallo-B-lactamas"/>
</dbReference>
<protein>
    <submittedName>
        <fullName evidence="3">Zn-dependent hydrolase</fullName>
    </submittedName>
</protein>
<organism evidence="3 4">
    <name type="scientific">Glutamicibacter ardleyensis</name>
    <dbReference type="NCBI Taxonomy" id="225894"/>
    <lineage>
        <taxon>Bacteria</taxon>
        <taxon>Bacillati</taxon>
        <taxon>Actinomycetota</taxon>
        <taxon>Actinomycetes</taxon>
        <taxon>Micrococcales</taxon>
        <taxon>Micrococcaceae</taxon>
        <taxon>Glutamicibacter</taxon>
    </lineage>
</organism>
<dbReference type="PANTHER" id="PTHR46233">
    <property type="entry name" value="HYDROXYACYLGLUTATHIONE HYDROLASE GLOC"/>
    <property type="match status" value="1"/>
</dbReference>
<comment type="caution">
    <text evidence="3">The sequence shown here is derived from an EMBL/GenBank/DDBJ whole genome shotgun (WGS) entry which is preliminary data.</text>
</comment>
<dbReference type="InterPro" id="IPR051453">
    <property type="entry name" value="MBL_Glyoxalase_II"/>
</dbReference>
<dbReference type="Proteomes" id="UP000606115">
    <property type="component" value="Unassembled WGS sequence"/>
</dbReference>
<name>A0ABQ2DMF8_9MICC</name>
<dbReference type="RefSeq" id="WP_096254567.1">
    <property type="nucleotide sequence ID" value="NZ_BMKX01000005.1"/>
</dbReference>
<dbReference type="GO" id="GO:0016787">
    <property type="term" value="F:hydrolase activity"/>
    <property type="evidence" value="ECO:0007669"/>
    <property type="project" value="UniProtKB-KW"/>
</dbReference>
<proteinExistence type="predicted"/>
<dbReference type="CDD" id="cd06262">
    <property type="entry name" value="metallo-hydrolase-like_MBL-fold"/>
    <property type="match status" value="1"/>
</dbReference>
<keyword evidence="4" id="KW-1185">Reference proteome</keyword>
<evidence type="ECO:0000256" key="1">
    <source>
        <dbReference type="SAM" id="MobiDB-lite"/>
    </source>
</evidence>
<accession>A0ABQ2DMF8</accession>
<dbReference type="PANTHER" id="PTHR46233:SF1">
    <property type="entry name" value="CONSERVED PROTEIN"/>
    <property type="match status" value="1"/>
</dbReference>
<feature type="domain" description="Metallo-beta-lactamase" evidence="2">
    <location>
        <begin position="20"/>
        <end position="196"/>
    </location>
</feature>
<sequence length="217" mass="23550">MSELLLTDVTIRSVSVSEMNNNVYLVTERTSGKQLIIDAADDLPAIQGLVASAASDGPPPQVIGIATTHQHWDHVRALSAAVETYKVPTYAGVDDVAGINREAEVSITHGLNHGDRVTVGEVVLEAIHLRGHTPGSIAYALRDSSGEQVIFSGDSLFPGGVGNTEKDQERFESLINDVSERIFEKFSDETRVLPGHGESTTVGTERPHLNEWRQRGW</sequence>
<evidence type="ECO:0000313" key="4">
    <source>
        <dbReference type="Proteomes" id="UP000606115"/>
    </source>
</evidence>
<dbReference type="EMBL" id="BMKX01000005">
    <property type="protein sequence ID" value="GGJ63686.1"/>
    <property type="molecule type" value="Genomic_DNA"/>
</dbReference>